<dbReference type="InterPro" id="IPR010978">
    <property type="entry name" value="tRNA-bd_arm"/>
</dbReference>
<dbReference type="InterPro" id="IPR002319">
    <property type="entry name" value="Phenylalanyl-tRNA_Synthase"/>
</dbReference>
<dbReference type="NCBIfam" id="TIGR00468">
    <property type="entry name" value="pheS"/>
    <property type="match status" value="1"/>
</dbReference>
<dbReference type="AlphaFoldDB" id="A0A2T0S1P4"/>
<accession>A0A2T0S1P4</accession>
<protein>
    <recommendedName>
        <fullName evidence="13">Phenylalanine--tRNA ligase alpha subunit</fullName>
        <ecNumber evidence="13">6.1.1.20</ecNumber>
    </recommendedName>
    <alternativeName>
        <fullName evidence="13">Phenylalanyl-tRNA synthetase alpha subunit</fullName>
        <shortName evidence="13">PheRS</shortName>
    </alternativeName>
</protein>
<feature type="coiled-coil region" evidence="14">
    <location>
        <begin position="22"/>
        <end position="49"/>
    </location>
</feature>
<dbReference type="PROSITE" id="PS50862">
    <property type="entry name" value="AA_TRNA_LIGASE_II"/>
    <property type="match status" value="1"/>
</dbReference>
<keyword evidence="5 13" id="KW-0436">Ligase</keyword>
<dbReference type="SUPFAM" id="SSF46589">
    <property type="entry name" value="tRNA-binding arm"/>
    <property type="match status" value="1"/>
</dbReference>
<evidence type="ECO:0000256" key="7">
    <source>
        <dbReference type="ARBA" id="ARBA00022741"/>
    </source>
</evidence>
<dbReference type="EMBL" id="PVTE01000034">
    <property type="protein sequence ID" value="PRY27345.1"/>
    <property type="molecule type" value="Genomic_DNA"/>
</dbReference>
<comment type="caution">
    <text evidence="16">The sequence shown here is derived from an EMBL/GenBank/DDBJ whole genome shotgun (WGS) entry which is preliminary data.</text>
</comment>
<keyword evidence="10 13" id="KW-0648">Protein biosynthesis</keyword>
<dbReference type="GO" id="GO:0004826">
    <property type="term" value="F:phenylalanine-tRNA ligase activity"/>
    <property type="evidence" value="ECO:0007669"/>
    <property type="project" value="UniProtKB-UniRule"/>
</dbReference>
<name>A0A2T0S1P4_9BACT</name>
<comment type="catalytic activity">
    <reaction evidence="12 13">
        <text>tRNA(Phe) + L-phenylalanine + ATP = L-phenylalanyl-tRNA(Phe) + AMP + diphosphate + H(+)</text>
        <dbReference type="Rhea" id="RHEA:19413"/>
        <dbReference type="Rhea" id="RHEA-COMP:9668"/>
        <dbReference type="Rhea" id="RHEA-COMP:9699"/>
        <dbReference type="ChEBI" id="CHEBI:15378"/>
        <dbReference type="ChEBI" id="CHEBI:30616"/>
        <dbReference type="ChEBI" id="CHEBI:33019"/>
        <dbReference type="ChEBI" id="CHEBI:58095"/>
        <dbReference type="ChEBI" id="CHEBI:78442"/>
        <dbReference type="ChEBI" id="CHEBI:78531"/>
        <dbReference type="ChEBI" id="CHEBI:456215"/>
        <dbReference type="EC" id="6.1.1.20"/>
    </reaction>
</comment>
<evidence type="ECO:0000256" key="13">
    <source>
        <dbReference type="HAMAP-Rule" id="MF_00281"/>
    </source>
</evidence>
<keyword evidence="11 13" id="KW-0030">Aminoacyl-tRNA synthetase</keyword>
<dbReference type="InterPro" id="IPR045864">
    <property type="entry name" value="aa-tRNA-synth_II/BPL/LPL"/>
</dbReference>
<dbReference type="CDD" id="cd00496">
    <property type="entry name" value="PheRS_alpha_core"/>
    <property type="match status" value="1"/>
</dbReference>
<evidence type="ECO:0000259" key="15">
    <source>
        <dbReference type="PROSITE" id="PS50862"/>
    </source>
</evidence>
<keyword evidence="4 13" id="KW-0963">Cytoplasm</keyword>
<keyword evidence="6 13" id="KW-0479">Metal-binding</keyword>
<keyword evidence="14" id="KW-0175">Coiled coil</keyword>
<evidence type="ECO:0000256" key="12">
    <source>
        <dbReference type="ARBA" id="ARBA00049255"/>
    </source>
</evidence>
<evidence type="ECO:0000256" key="2">
    <source>
        <dbReference type="ARBA" id="ARBA00010207"/>
    </source>
</evidence>
<comment type="subcellular location">
    <subcellularLocation>
        <location evidence="1 13">Cytoplasm</location>
    </subcellularLocation>
</comment>
<dbReference type="Gene3D" id="3.30.930.10">
    <property type="entry name" value="Bira Bifunctional Protein, Domain 2"/>
    <property type="match status" value="1"/>
</dbReference>
<keyword evidence="8 13" id="KW-0067">ATP-binding</keyword>
<evidence type="ECO:0000256" key="8">
    <source>
        <dbReference type="ARBA" id="ARBA00022840"/>
    </source>
</evidence>
<evidence type="ECO:0000256" key="3">
    <source>
        <dbReference type="ARBA" id="ARBA00011209"/>
    </source>
</evidence>
<dbReference type="Pfam" id="PF01409">
    <property type="entry name" value="tRNA-synt_2d"/>
    <property type="match status" value="1"/>
</dbReference>
<dbReference type="InterPro" id="IPR006195">
    <property type="entry name" value="aa-tRNA-synth_II"/>
</dbReference>
<evidence type="ECO:0000256" key="9">
    <source>
        <dbReference type="ARBA" id="ARBA00022842"/>
    </source>
</evidence>
<evidence type="ECO:0000256" key="4">
    <source>
        <dbReference type="ARBA" id="ARBA00022490"/>
    </source>
</evidence>
<evidence type="ECO:0000256" key="14">
    <source>
        <dbReference type="SAM" id="Coils"/>
    </source>
</evidence>
<comment type="similarity">
    <text evidence="2 13">Belongs to the class-II aminoacyl-tRNA synthetase family. Phe-tRNA synthetase alpha subunit type 1 subfamily.</text>
</comment>
<evidence type="ECO:0000256" key="11">
    <source>
        <dbReference type="ARBA" id="ARBA00023146"/>
    </source>
</evidence>
<evidence type="ECO:0000256" key="6">
    <source>
        <dbReference type="ARBA" id="ARBA00022723"/>
    </source>
</evidence>
<dbReference type="EC" id="6.1.1.20" evidence="13"/>
<comment type="cofactor">
    <cofactor evidence="13">
        <name>Mg(2+)</name>
        <dbReference type="ChEBI" id="CHEBI:18420"/>
    </cofactor>
    <text evidence="13">Binds 2 magnesium ions per tetramer.</text>
</comment>
<dbReference type="HAMAP" id="MF_00281">
    <property type="entry name" value="Phe_tRNA_synth_alpha1"/>
    <property type="match status" value="1"/>
</dbReference>
<evidence type="ECO:0000313" key="17">
    <source>
        <dbReference type="Proteomes" id="UP000238375"/>
    </source>
</evidence>
<dbReference type="PANTHER" id="PTHR11538:SF41">
    <property type="entry name" value="PHENYLALANINE--TRNA LIGASE, MITOCHONDRIAL"/>
    <property type="match status" value="1"/>
</dbReference>
<proteinExistence type="inferred from homology"/>
<dbReference type="GO" id="GO:0000287">
    <property type="term" value="F:magnesium ion binding"/>
    <property type="evidence" value="ECO:0007669"/>
    <property type="project" value="UniProtKB-UniRule"/>
</dbReference>
<sequence>MRYRSPTGRYFSVPLWFDIPKKESMLENVDAIQQEIEQYEVRTKDDLEQFRMRYISRKGVVTELFESLKQAPAEQRRTLGQALNGLKNAAQAKFDAFSETLDQQQATNTAPPFDLTLPTVPNLTGNQHPLNLVRQRIIQIFERIGFNVADGPEIETDWYNFGALNFPDNHPARDMQDTFFVSKGTAGEPGGDMLLRTHTSNVQIRLMEHTKPPIRSIMPGRVYRNETISARAHCMFHQVEGLYIDRNVGFKDLKDTLYHFVKEMFEPGTQIRFRPSYFPFTEPSAEIDISCQICGGKGCNICKHSGWVEIAGSGMVDPQVIANCGIDPEEYTGFAFGMGIERITQLKYVVNDLRLYTENDVRFLRQFAGQ</sequence>
<organism evidence="16 17">
    <name type="scientific">Spirosoma oryzae</name>
    <dbReference type="NCBI Taxonomy" id="1469603"/>
    <lineage>
        <taxon>Bacteria</taxon>
        <taxon>Pseudomonadati</taxon>
        <taxon>Bacteroidota</taxon>
        <taxon>Cytophagia</taxon>
        <taxon>Cytophagales</taxon>
        <taxon>Cytophagaceae</taxon>
        <taxon>Spirosoma</taxon>
    </lineage>
</organism>
<dbReference type="InterPro" id="IPR004188">
    <property type="entry name" value="Phe-tRNA_ligase_II_N"/>
</dbReference>
<evidence type="ECO:0000256" key="10">
    <source>
        <dbReference type="ARBA" id="ARBA00022917"/>
    </source>
</evidence>
<keyword evidence="7 13" id="KW-0547">Nucleotide-binding</keyword>
<dbReference type="InterPro" id="IPR022911">
    <property type="entry name" value="Phe_tRNA_ligase_alpha1_bac"/>
</dbReference>
<dbReference type="GO" id="GO:0006432">
    <property type="term" value="P:phenylalanyl-tRNA aminoacylation"/>
    <property type="evidence" value="ECO:0007669"/>
    <property type="project" value="UniProtKB-UniRule"/>
</dbReference>
<dbReference type="InterPro" id="IPR004529">
    <property type="entry name" value="Phe-tRNA-synth_IIc_asu"/>
</dbReference>
<evidence type="ECO:0000313" key="16">
    <source>
        <dbReference type="EMBL" id="PRY27345.1"/>
    </source>
</evidence>
<evidence type="ECO:0000256" key="5">
    <source>
        <dbReference type="ARBA" id="ARBA00022598"/>
    </source>
</evidence>
<keyword evidence="9 13" id="KW-0460">Magnesium</keyword>
<reference evidence="16 17" key="1">
    <citation type="submission" date="2018-03" db="EMBL/GenBank/DDBJ databases">
        <title>Genomic Encyclopedia of Archaeal and Bacterial Type Strains, Phase II (KMG-II): from individual species to whole genera.</title>
        <authorList>
            <person name="Goeker M."/>
        </authorList>
    </citation>
    <scope>NUCLEOTIDE SEQUENCE [LARGE SCALE GENOMIC DNA]</scope>
    <source>
        <strain evidence="16 17">DSM 28354</strain>
    </source>
</reference>
<feature type="domain" description="Aminoacyl-transfer RNA synthetases class-II family profile" evidence="15">
    <location>
        <begin position="133"/>
        <end position="346"/>
    </location>
</feature>
<dbReference type="Proteomes" id="UP000238375">
    <property type="component" value="Unassembled WGS sequence"/>
</dbReference>
<gene>
    <name evidence="13" type="primary">pheS</name>
    <name evidence="16" type="ORF">CLV58_13424</name>
</gene>
<dbReference type="GO" id="GO:0005737">
    <property type="term" value="C:cytoplasm"/>
    <property type="evidence" value="ECO:0007669"/>
    <property type="project" value="UniProtKB-SubCell"/>
</dbReference>
<comment type="subunit">
    <text evidence="3 13">Tetramer of two alpha and two beta subunits.</text>
</comment>
<feature type="binding site" evidence="13">
    <location>
        <position position="282"/>
    </location>
    <ligand>
        <name>Mg(2+)</name>
        <dbReference type="ChEBI" id="CHEBI:18420"/>
        <note>shared with beta subunit</note>
    </ligand>
</feature>
<dbReference type="PANTHER" id="PTHR11538">
    <property type="entry name" value="PHENYLALANYL-TRNA SYNTHETASE"/>
    <property type="match status" value="1"/>
</dbReference>
<dbReference type="GO" id="GO:0005524">
    <property type="term" value="F:ATP binding"/>
    <property type="evidence" value="ECO:0007669"/>
    <property type="project" value="UniProtKB-UniRule"/>
</dbReference>
<keyword evidence="17" id="KW-1185">Reference proteome</keyword>
<evidence type="ECO:0000256" key="1">
    <source>
        <dbReference type="ARBA" id="ARBA00004496"/>
    </source>
</evidence>
<dbReference type="GO" id="GO:0000049">
    <property type="term" value="F:tRNA binding"/>
    <property type="evidence" value="ECO:0007669"/>
    <property type="project" value="InterPro"/>
</dbReference>
<dbReference type="Pfam" id="PF02912">
    <property type="entry name" value="Phe_tRNA-synt_N"/>
    <property type="match status" value="1"/>
</dbReference>
<dbReference type="SUPFAM" id="SSF55681">
    <property type="entry name" value="Class II aaRS and biotin synthetases"/>
    <property type="match status" value="1"/>
</dbReference>